<keyword evidence="5" id="KW-1133">Transmembrane helix</keyword>
<evidence type="ECO:0000256" key="1">
    <source>
        <dbReference type="ARBA" id="ARBA00022665"/>
    </source>
</evidence>
<dbReference type="SUPFAM" id="SSF55856">
    <property type="entry name" value="Cytochrome b5-like heme/steroid binding domain"/>
    <property type="match status" value="1"/>
</dbReference>
<proteinExistence type="inferred from homology"/>
<gene>
    <name evidence="7" type="primary">MSBP1_1</name>
    <name evidence="7" type="ORF">g.3286</name>
</gene>
<feature type="compositionally biased region" description="Low complexity" evidence="4">
    <location>
        <begin position="12"/>
        <end position="23"/>
    </location>
</feature>
<protein>
    <submittedName>
        <fullName evidence="7">Membrane steroid-binding protein 1</fullName>
    </submittedName>
</protein>
<dbReference type="Gene3D" id="3.10.120.10">
    <property type="entry name" value="Cytochrome b5-like heme/steroid binding domain"/>
    <property type="match status" value="1"/>
</dbReference>
<dbReference type="SMART" id="SM01117">
    <property type="entry name" value="Cyt-b5"/>
    <property type="match status" value="1"/>
</dbReference>
<dbReference type="InterPro" id="IPR050577">
    <property type="entry name" value="MAPR/NEUFC/NENF-like"/>
</dbReference>
<dbReference type="InterPro" id="IPR036400">
    <property type="entry name" value="Cyt_B5-like_heme/steroid_sf"/>
</dbReference>
<keyword evidence="5" id="KW-0472">Membrane</keyword>
<dbReference type="InterPro" id="IPR001199">
    <property type="entry name" value="Cyt_B5-like_heme/steroid-bd"/>
</dbReference>
<reference evidence="7" key="1">
    <citation type="submission" date="2015-07" db="EMBL/GenBank/DDBJ databases">
        <title>Transcriptome Assembly of Anthurium amnicola.</title>
        <authorList>
            <person name="Suzuki J."/>
        </authorList>
    </citation>
    <scope>NUCLEOTIDE SEQUENCE</scope>
</reference>
<keyword evidence="1" id="KW-0754">Steroid-binding</keyword>
<keyword evidence="5" id="KW-0812">Transmembrane</keyword>
<feature type="domain" description="Cytochrome b5 heme-binding" evidence="6">
    <location>
        <begin position="88"/>
        <end position="185"/>
    </location>
</feature>
<organism evidence="7">
    <name type="scientific">Anthurium amnicola</name>
    <dbReference type="NCBI Taxonomy" id="1678845"/>
    <lineage>
        <taxon>Eukaryota</taxon>
        <taxon>Viridiplantae</taxon>
        <taxon>Streptophyta</taxon>
        <taxon>Embryophyta</taxon>
        <taxon>Tracheophyta</taxon>
        <taxon>Spermatophyta</taxon>
        <taxon>Magnoliopsida</taxon>
        <taxon>Liliopsida</taxon>
        <taxon>Araceae</taxon>
        <taxon>Pothoideae</taxon>
        <taxon>Potheae</taxon>
        <taxon>Anthurium</taxon>
    </lineage>
</organism>
<evidence type="ECO:0000256" key="5">
    <source>
        <dbReference type="SAM" id="Phobius"/>
    </source>
</evidence>
<sequence length="207" mass="23567">MQKPVRRNKFTSSLSENNDSSNSSKDHNVQKSAKISCGSICLNILRFVITLIIVNFAMSYFITESFLWGYEGKYSNWRNWIPRKEIIFSEAELARYDGSDPNLPIYIAMNGEVFDVTLGRHYYGKGGGYNFFAGKDASRAYVTGCFETHLTHDLRGLAPEQLKELENWAGFYRDHHTYYKVGRVVHPPIDPNTPIPPPCRDASAPKS</sequence>
<dbReference type="AlphaFoldDB" id="A0A1D1Z2S9"/>
<evidence type="ECO:0000259" key="6">
    <source>
        <dbReference type="SMART" id="SM01117"/>
    </source>
</evidence>
<dbReference type="GO" id="GO:0016020">
    <property type="term" value="C:membrane"/>
    <property type="evidence" value="ECO:0007669"/>
    <property type="project" value="TreeGrafter"/>
</dbReference>
<comment type="similarity">
    <text evidence="3">Belongs to the cytochrome b5 family. MAPR subfamily.</text>
</comment>
<dbReference type="GO" id="GO:0005496">
    <property type="term" value="F:steroid binding"/>
    <property type="evidence" value="ECO:0007669"/>
    <property type="project" value="UniProtKB-KW"/>
</dbReference>
<dbReference type="EMBL" id="GDJX01006701">
    <property type="protein sequence ID" value="JAT61235.1"/>
    <property type="molecule type" value="Transcribed_RNA"/>
</dbReference>
<dbReference type="PANTHER" id="PTHR10281">
    <property type="entry name" value="MEMBRANE-ASSOCIATED PROGESTERONE RECEPTOR COMPONENT-RELATED"/>
    <property type="match status" value="1"/>
</dbReference>
<feature type="region of interest" description="Disordered" evidence="4">
    <location>
        <begin position="1"/>
        <end position="27"/>
    </location>
</feature>
<evidence type="ECO:0000313" key="7">
    <source>
        <dbReference type="EMBL" id="JAT61235.1"/>
    </source>
</evidence>
<name>A0A1D1Z2S9_9ARAE</name>
<dbReference type="GO" id="GO:0012505">
    <property type="term" value="C:endomembrane system"/>
    <property type="evidence" value="ECO:0007669"/>
    <property type="project" value="TreeGrafter"/>
</dbReference>
<evidence type="ECO:0000256" key="3">
    <source>
        <dbReference type="ARBA" id="ARBA00038357"/>
    </source>
</evidence>
<evidence type="ECO:0000256" key="4">
    <source>
        <dbReference type="SAM" id="MobiDB-lite"/>
    </source>
</evidence>
<feature type="transmembrane region" description="Helical" evidence="5">
    <location>
        <begin position="40"/>
        <end position="62"/>
    </location>
</feature>
<accession>A0A1D1Z2S9</accession>
<keyword evidence="2" id="KW-0446">Lipid-binding</keyword>
<dbReference type="PANTHER" id="PTHR10281:SF76">
    <property type="entry name" value="CALCUTTA CUP-RELATED"/>
    <property type="match status" value="1"/>
</dbReference>
<evidence type="ECO:0000256" key="2">
    <source>
        <dbReference type="ARBA" id="ARBA00023121"/>
    </source>
</evidence>
<dbReference type="Pfam" id="PF00173">
    <property type="entry name" value="Cyt-b5"/>
    <property type="match status" value="1"/>
</dbReference>